<dbReference type="STRING" id="411483.FAEPRAA2165_02795"/>
<reference evidence="1" key="1">
    <citation type="submission" date="2009-08" db="EMBL/GenBank/DDBJ databases">
        <authorList>
            <person name="Weinstock G."/>
            <person name="Sodergren E."/>
            <person name="Clifton S."/>
            <person name="Fulton L."/>
            <person name="Fulton B."/>
            <person name="Courtney L."/>
            <person name="Fronick C."/>
            <person name="Harrison M."/>
            <person name="Strong C."/>
            <person name="Farmer C."/>
            <person name="Delahaunty K."/>
            <person name="Markovic C."/>
            <person name="Hall O."/>
            <person name="Minx P."/>
            <person name="Tomlinson C."/>
            <person name="Mitreva M."/>
            <person name="Nelson J."/>
            <person name="Hou S."/>
            <person name="Wollam A."/>
            <person name="Pepin K.H."/>
            <person name="Johnson M."/>
            <person name="Bhonagiri V."/>
            <person name="Nash W.E."/>
            <person name="Warren W."/>
            <person name="Chinwalla A."/>
            <person name="Mardis E.R."/>
            <person name="Wilson R.K."/>
        </authorList>
    </citation>
    <scope>NUCLEOTIDE SEQUENCE [LARGE SCALE GENOMIC DNA]</scope>
    <source>
        <strain evidence="1">A2-165</strain>
    </source>
</reference>
<dbReference type="EMBL" id="ACOP02000075">
    <property type="protein sequence ID" value="EEU95536.1"/>
    <property type="molecule type" value="Genomic_DNA"/>
</dbReference>
<dbReference type="AlphaFoldDB" id="C7H8Z9"/>
<organism evidence="1 2">
    <name type="scientific">Faecalibacterium duncaniae (strain DSM 17677 / JCM 31915 / A2-165)</name>
    <name type="common">Faecalibacterium prausnitzii</name>
    <dbReference type="NCBI Taxonomy" id="411483"/>
    <lineage>
        <taxon>Bacteria</taxon>
        <taxon>Bacillati</taxon>
        <taxon>Bacillota</taxon>
        <taxon>Clostridia</taxon>
        <taxon>Eubacteriales</taxon>
        <taxon>Oscillospiraceae</taxon>
        <taxon>Faecalibacterium</taxon>
    </lineage>
</organism>
<name>C7H8Z9_FAED2</name>
<gene>
    <name evidence="1" type="ORF">FAEPRAA2165_02795</name>
</gene>
<comment type="caution">
    <text evidence="1">The sequence shown here is derived from an EMBL/GenBank/DDBJ whole genome shotgun (WGS) entry which is preliminary data.</text>
</comment>
<accession>C7H8Z9</accession>
<evidence type="ECO:0000313" key="1">
    <source>
        <dbReference type="EMBL" id="EEU95536.1"/>
    </source>
</evidence>
<keyword evidence="2" id="KW-1185">Reference proteome</keyword>
<evidence type="ECO:0000313" key="2">
    <source>
        <dbReference type="Proteomes" id="UP000004619"/>
    </source>
</evidence>
<dbReference type="Proteomes" id="UP000004619">
    <property type="component" value="Unassembled WGS sequence"/>
</dbReference>
<proteinExistence type="predicted"/>
<sequence length="52" mass="6115">MYYTTNRRSGQRKHLGAVYKMCAGRLIFHSRQTRHQKVCRIFKKGLAFCPAV</sequence>
<protein>
    <submittedName>
        <fullName evidence="1">Uncharacterized protein</fullName>
    </submittedName>
</protein>
<dbReference type="HOGENOM" id="CLU_3080063_0_0_9"/>